<comment type="caution">
    <text evidence="1">The sequence shown here is derived from an EMBL/GenBank/DDBJ whole genome shotgun (WGS) entry which is preliminary data.</text>
</comment>
<dbReference type="AlphaFoldDB" id="A0A4C1YMY1"/>
<keyword evidence="2" id="KW-1185">Reference proteome</keyword>
<dbReference type="Proteomes" id="UP000299102">
    <property type="component" value="Unassembled WGS sequence"/>
</dbReference>
<evidence type="ECO:0000313" key="1">
    <source>
        <dbReference type="EMBL" id="GBP75705.1"/>
    </source>
</evidence>
<dbReference type="EMBL" id="BGZK01001258">
    <property type="protein sequence ID" value="GBP75705.1"/>
    <property type="molecule type" value="Genomic_DNA"/>
</dbReference>
<sequence>MNSCGVARGERHALASKPRFILRQRLKYEDWGARNDLLRVLHPRAGTPRCIIVGSRNREAERAAGGGAQHRTYLLFGVGRPPARKCAIIQRRIMEPFGSRDARRNAPAGAGRLWRPKTSRAKCALNSQAFIASRLVTRSEHIRSSYRFLCRGPLTRDLVTTIKWGGFLPENITKYNKDERKGVITQNAYYFIDSRPCEDNVTRCANVPVSCFWAEAGRGRGEGQTSPHIT</sequence>
<reference evidence="1 2" key="1">
    <citation type="journal article" date="2019" name="Commun. Biol.">
        <title>The bagworm genome reveals a unique fibroin gene that provides high tensile strength.</title>
        <authorList>
            <person name="Kono N."/>
            <person name="Nakamura H."/>
            <person name="Ohtoshi R."/>
            <person name="Tomita M."/>
            <person name="Numata K."/>
            <person name="Arakawa K."/>
        </authorList>
    </citation>
    <scope>NUCLEOTIDE SEQUENCE [LARGE SCALE GENOMIC DNA]</scope>
</reference>
<protein>
    <submittedName>
        <fullName evidence="1">Uncharacterized protein</fullName>
    </submittedName>
</protein>
<name>A0A4C1YMY1_EUMVA</name>
<proteinExistence type="predicted"/>
<evidence type="ECO:0000313" key="2">
    <source>
        <dbReference type="Proteomes" id="UP000299102"/>
    </source>
</evidence>
<accession>A0A4C1YMY1</accession>
<organism evidence="1 2">
    <name type="scientific">Eumeta variegata</name>
    <name type="common">Bagworm moth</name>
    <name type="synonym">Eumeta japonica</name>
    <dbReference type="NCBI Taxonomy" id="151549"/>
    <lineage>
        <taxon>Eukaryota</taxon>
        <taxon>Metazoa</taxon>
        <taxon>Ecdysozoa</taxon>
        <taxon>Arthropoda</taxon>
        <taxon>Hexapoda</taxon>
        <taxon>Insecta</taxon>
        <taxon>Pterygota</taxon>
        <taxon>Neoptera</taxon>
        <taxon>Endopterygota</taxon>
        <taxon>Lepidoptera</taxon>
        <taxon>Glossata</taxon>
        <taxon>Ditrysia</taxon>
        <taxon>Tineoidea</taxon>
        <taxon>Psychidae</taxon>
        <taxon>Oiketicinae</taxon>
        <taxon>Eumeta</taxon>
    </lineage>
</organism>
<gene>
    <name evidence="1" type="ORF">EVAR_98555_1</name>
</gene>